<evidence type="ECO:0000256" key="1">
    <source>
        <dbReference type="SAM" id="MobiDB-lite"/>
    </source>
</evidence>
<feature type="region of interest" description="Disordered" evidence="1">
    <location>
        <begin position="358"/>
        <end position="384"/>
    </location>
</feature>
<accession>A0AAD5M6K6</accession>
<protein>
    <recommendedName>
        <fullName evidence="2">CRAL-TRIO domain-containing protein</fullName>
    </recommendedName>
</protein>
<gene>
    <name evidence="3" type="ORF">P43SY_007034</name>
</gene>
<dbReference type="Gene3D" id="3.40.525.10">
    <property type="entry name" value="CRAL-TRIO lipid binding domain"/>
    <property type="match status" value="1"/>
</dbReference>
<feature type="domain" description="CRAL-TRIO" evidence="2">
    <location>
        <begin position="182"/>
        <end position="359"/>
    </location>
</feature>
<dbReference type="InterPro" id="IPR001251">
    <property type="entry name" value="CRAL-TRIO_dom"/>
</dbReference>
<name>A0AAD5M6K6_PYTIN</name>
<dbReference type="PANTHER" id="PTHR45657:SF1">
    <property type="entry name" value="CRAL-TRIO DOMAIN-CONTAINING PROTEIN YKL091C-RELATED"/>
    <property type="match status" value="1"/>
</dbReference>
<dbReference type="InterPro" id="IPR036865">
    <property type="entry name" value="CRAL-TRIO_dom_sf"/>
</dbReference>
<dbReference type="SMART" id="SM00516">
    <property type="entry name" value="SEC14"/>
    <property type="match status" value="1"/>
</dbReference>
<dbReference type="InterPro" id="IPR051026">
    <property type="entry name" value="PI/PC_transfer"/>
</dbReference>
<comment type="caution">
    <text evidence="3">The sequence shown here is derived from an EMBL/GenBank/DDBJ whole genome shotgun (WGS) entry which is preliminary data.</text>
</comment>
<keyword evidence="4" id="KW-1185">Reference proteome</keyword>
<evidence type="ECO:0000313" key="4">
    <source>
        <dbReference type="Proteomes" id="UP001209570"/>
    </source>
</evidence>
<dbReference type="PROSITE" id="PS50191">
    <property type="entry name" value="CRAL_TRIO"/>
    <property type="match status" value="1"/>
</dbReference>
<dbReference type="Proteomes" id="UP001209570">
    <property type="component" value="Unassembled WGS sequence"/>
</dbReference>
<dbReference type="CDD" id="cd00170">
    <property type="entry name" value="SEC14"/>
    <property type="match status" value="1"/>
</dbReference>
<evidence type="ECO:0000313" key="3">
    <source>
        <dbReference type="EMBL" id="KAJ0406426.1"/>
    </source>
</evidence>
<dbReference type="PANTHER" id="PTHR45657">
    <property type="entry name" value="CRAL-TRIO DOMAIN-CONTAINING PROTEIN YKL091C-RELATED"/>
    <property type="match status" value="1"/>
</dbReference>
<reference evidence="3" key="1">
    <citation type="submission" date="2021-12" db="EMBL/GenBank/DDBJ databases">
        <title>Prjna785345.</title>
        <authorList>
            <person name="Rujirawat T."/>
            <person name="Krajaejun T."/>
        </authorList>
    </citation>
    <scope>NUCLEOTIDE SEQUENCE</scope>
    <source>
        <strain evidence="3">Pi057C3</strain>
    </source>
</reference>
<dbReference type="EMBL" id="JAKCXM010000033">
    <property type="protein sequence ID" value="KAJ0406426.1"/>
    <property type="molecule type" value="Genomic_DNA"/>
</dbReference>
<organism evidence="3 4">
    <name type="scientific">Pythium insidiosum</name>
    <name type="common">Pythiosis disease agent</name>
    <dbReference type="NCBI Taxonomy" id="114742"/>
    <lineage>
        <taxon>Eukaryota</taxon>
        <taxon>Sar</taxon>
        <taxon>Stramenopiles</taxon>
        <taxon>Oomycota</taxon>
        <taxon>Peronosporomycetes</taxon>
        <taxon>Pythiales</taxon>
        <taxon>Pythiaceae</taxon>
        <taxon>Pythium</taxon>
    </lineage>
</organism>
<evidence type="ECO:0000259" key="2">
    <source>
        <dbReference type="PROSITE" id="PS50191"/>
    </source>
</evidence>
<dbReference type="AlphaFoldDB" id="A0AAD5M6K6"/>
<dbReference type="SUPFAM" id="SSF52087">
    <property type="entry name" value="CRAL/TRIO domain"/>
    <property type="match status" value="1"/>
</dbReference>
<proteinExistence type="predicted"/>
<dbReference type="Pfam" id="PF00650">
    <property type="entry name" value="CRAL_TRIO"/>
    <property type="match status" value="1"/>
</dbReference>
<sequence length="384" mass="43791">MTLRLPIQYADDAYALRMSISVKFLWKRLQEILTVENNDELATVTFQCDKGVVELAPGHTWTHPYINGATAIATMQSIEITKVVVGGKELFAHQCRLEVASQMAQQLSDESLPISNEEQPYYDALKAEFGDSCTEDFYIRVTRAFRNNKKNRMQQTMSEAKRIVEWRKLFQADTVLTRELDQAKIYFDCWPGMLYGEDEEGHLIAVDRLSEIQVEAFQKNFDSIDKLIPHRLQYMERIQWEKAAVSKRAGKRVYKHICIVDLRGLGLKHASRSIVNHLKPIFDVGQLYYPETLHRLYLINAPTVFAAVWKMISGLIDPETREKIQVYKDHDKFLAAAKSHGIPLASLPTYLGGEHPGRPLNTTFKPSVPDTPLPVPSPTVAAQE</sequence>